<dbReference type="EMBL" id="CAJNDS010002441">
    <property type="protein sequence ID" value="CAE7476198.1"/>
    <property type="molecule type" value="Genomic_DNA"/>
</dbReference>
<dbReference type="AlphaFoldDB" id="A0A812SEU8"/>
<dbReference type="OrthoDB" id="437051at2759"/>
<evidence type="ECO:0000313" key="2">
    <source>
        <dbReference type="Proteomes" id="UP000604046"/>
    </source>
</evidence>
<protein>
    <submittedName>
        <fullName evidence="1">Uncharacterized protein</fullName>
    </submittedName>
</protein>
<keyword evidence="2" id="KW-1185">Reference proteome</keyword>
<accession>A0A812SEU8</accession>
<sequence>MGKLGLRRRNELTRIYSASDAQLLVVGRLQKSKLGEVQDELFDIFVFHQADAQREFKERLTTLSGTSAPSRVKIQQETLVDKAAKSKTASRIARTTWAFRETDSGERLSLFVLTELNFFELEANFNLWIPSSVMDEKGHVSENEYDGGESDEDVGESAKVRTSFSHEIANAARRARASKFSLERRSLEEPLLAERASERLARRYKAPPTEWLLDGIVTGAQAGADTLWQHFSDQDIAQASK</sequence>
<dbReference type="Proteomes" id="UP000604046">
    <property type="component" value="Unassembled WGS sequence"/>
</dbReference>
<feature type="non-terminal residue" evidence="1">
    <location>
        <position position="241"/>
    </location>
</feature>
<name>A0A812SEU8_9DINO</name>
<proteinExistence type="predicted"/>
<evidence type="ECO:0000313" key="1">
    <source>
        <dbReference type="EMBL" id="CAE7476198.1"/>
    </source>
</evidence>
<reference evidence="1" key="1">
    <citation type="submission" date="2021-02" db="EMBL/GenBank/DDBJ databases">
        <authorList>
            <person name="Dougan E. K."/>
            <person name="Rhodes N."/>
            <person name="Thang M."/>
            <person name="Chan C."/>
        </authorList>
    </citation>
    <scope>NUCLEOTIDE SEQUENCE</scope>
</reference>
<organism evidence="1 2">
    <name type="scientific">Symbiodinium natans</name>
    <dbReference type="NCBI Taxonomy" id="878477"/>
    <lineage>
        <taxon>Eukaryota</taxon>
        <taxon>Sar</taxon>
        <taxon>Alveolata</taxon>
        <taxon>Dinophyceae</taxon>
        <taxon>Suessiales</taxon>
        <taxon>Symbiodiniaceae</taxon>
        <taxon>Symbiodinium</taxon>
    </lineage>
</organism>
<gene>
    <name evidence="1" type="ORF">SNAT2548_LOCUS26748</name>
</gene>
<comment type="caution">
    <text evidence="1">The sequence shown here is derived from an EMBL/GenBank/DDBJ whole genome shotgun (WGS) entry which is preliminary data.</text>
</comment>